<dbReference type="EMBL" id="PYLZ01000007">
    <property type="protein sequence ID" value="PSW23911.1"/>
    <property type="molecule type" value="Genomic_DNA"/>
</dbReference>
<dbReference type="GO" id="GO:0005886">
    <property type="term" value="C:plasma membrane"/>
    <property type="evidence" value="ECO:0007669"/>
    <property type="project" value="TreeGrafter"/>
</dbReference>
<dbReference type="SUPFAM" id="SSF52540">
    <property type="entry name" value="P-loop containing nucleoside triphosphate hydrolases"/>
    <property type="match status" value="1"/>
</dbReference>
<dbReference type="PROSITE" id="PS51257">
    <property type="entry name" value="PROKAR_LIPOPROTEIN"/>
    <property type="match status" value="1"/>
</dbReference>
<organism evidence="1 2">
    <name type="scientific">Photobacterium swingsii</name>
    <dbReference type="NCBI Taxonomy" id="680026"/>
    <lineage>
        <taxon>Bacteria</taxon>
        <taxon>Pseudomonadati</taxon>
        <taxon>Pseudomonadota</taxon>
        <taxon>Gammaproteobacteria</taxon>
        <taxon>Vibrionales</taxon>
        <taxon>Vibrionaceae</taxon>
        <taxon>Photobacterium</taxon>
    </lineage>
</organism>
<evidence type="ECO:0000313" key="1">
    <source>
        <dbReference type="EMBL" id="PSW23911.1"/>
    </source>
</evidence>
<reference evidence="1 2" key="1">
    <citation type="submission" date="2018-01" db="EMBL/GenBank/DDBJ databases">
        <title>Whole genome sequencing of Histamine producing bacteria.</title>
        <authorList>
            <person name="Butler K."/>
        </authorList>
    </citation>
    <scope>NUCLEOTIDE SEQUENCE [LARGE SCALE GENOMIC DNA]</scope>
    <source>
        <strain evidence="1 2">DSM 24669</strain>
    </source>
</reference>
<dbReference type="RefSeq" id="WP_048900865.1">
    <property type="nucleotide sequence ID" value="NZ_AP024852.1"/>
</dbReference>
<dbReference type="PANTHER" id="PTHR32309:SF13">
    <property type="entry name" value="FERRIC ENTEROBACTIN TRANSPORT PROTEIN FEPE"/>
    <property type="match status" value="1"/>
</dbReference>
<gene>
    <name evidence="1" type="ORF">C9I94_14540</name>
</gene>
<evidence type="ECO:0000313" key="2">
    <source>
        <dbReference type="Proteomes" id="UP000240481"/>
    </source>
</evidence>
<sequence>MKPWLSQEFDQLFQQIHQRQCRIITFAGASSGCGTSTQAYWLAQRLSADQPKTLLIDLDLAGSGQGYPKADWSCQAADFSNHTRVLSEALDLLPQPRSQQTILELRQPQILAAAVEQWLDDYQYIICDVGNINTANWRNLAIASISHASNGTILCIAAGKTTESEVLASAQRLEQGNVELIGTLINDQINPSLGDEIRRVIESKAKWLPRSIKQKFSQYLATNPLLQGKYQ</sequence>
<dbReference type="GO" id="GO:0004713">
    <property type="term" value="F:protein tyrosine kinase activity"/>
    <property type="evidence" value="ECO:0007669"/>
    <property type="project" value="TreeGrafter"/>
</dbReference>
<dbReference type="Proteomes" id="UP000240481">
    <property type="component" value="Unassembled WGS sequence"/>
</dbReference>
<dbReference type="InterPro" id="IPR050445">
    <property type="entry name" value="Bact_polysacc_biosynth/exp"/>
</dbReference>
<dbReference type="Gene3D" id="3.40.50.300">
    <property type="entry name" value="P-loop containing nucleotide triphosphate hydrolases"/>
    <property type="match status" value="1"/>
</dbReference>
<dbReference type="AlphaFoldDB" id="A0A0J8V593"/>
<dbReference type="STRING" id="680026.AB733_22860"/>
<dbReference type="InterPro" id="IPR027417">
    <property type="entry name" value="P-loop_NTPase"/>
</dbReference>
<dbReference type="OrthoDB" id="5812594at2"/>
<dbReference type="PANTHER" id="PTHR32309">
    <property type="entry name" value="TYROSINE-PROTEIN KINASE"/>
    <property type="match status" value="1"/>
</dbReference>
<evidence type="ECO:0008006" key="3">
    <source>
        <dbReference type="Google" id="ProtNLM"/>
    </source>
</evidence>
<keyword evidence="2" id="KW-1185">Reference proteome</keyword>
<proteinExistence type="predicted"/>
<accession>A0A0J8V593</accession>
<name>A0A0J8V593_9GAMM</name>
<protein>
    <recommendedName>
        <fullName evidence="3">Chromosome partitioning protein ParA</fullName>
    </recommendedName>
</protein>
<comment type="caution">
    <text evidence="1">The sequence shown here is derived from an EMBL/GenBank/DDBJ whole genome shotgun (WGS) entry which is preliminary data.</text>
</comment>